<name>A0A2P4X4X6_9STRA</name>
<protein>
    <submittedName>
        <fullName evidence="1">Uncharacterized protein</fullName>
    </submittedName>
</protein>
<organism evidence="1 2">
    <name type="scientific">Phytophthora palmivora</name>
    <dbReference type="NCBI Taxonomy" id="4796"/>
    <lineage>
        <taxon>Eukaryota</taxon>
        <taxon>Sar</taxon>
        <taxon>Stramenopiles</taxon>
        <taxon>Oomycota</taxon>
        <taxon>Peronosporomycetes</taxon>
        <taxon>Peronosporales</taxon>
        <taxon>Peronosporaceae</taxon>
        <taxon>Phytophthora</taxon>
    </lineage>
</organism>
<reference evidence="1 2" key="1">
    <citation type="journal article" date="2017" name="Genome Biol. Evol.">
        <title>Phytophthora megakarya and P. palmivora, closely related causal agents of cacao black pod rot, underwent increases in genome sizes and gene numbers by different mechanisms.</title>
        <authorList>
            <person name="Ali S.S."/>
            <person name="Shao J."/>
            <person name="Lary D.J."/>
            <person name="Kronmiller B."/>
            <person name="Shen D."/>
            <person name="Strem M.D."/>
            <person name="Amoako-Attah I."/>
            <person name="Akrofi A.Y."/>
            <person name="Begoude B.A."/>
            <person name="Ten Hoopen G.M."/>
            <person name="Coulibaly K."/>
            <person name="Kebe B.I."/>
            <person name="Melnick R.L."/>
            <person name="Guiltinan M.J."/>
            <person name="Tyler B.M."/>
            <person name="Meinhardt L.W."/>
            <person name="Bailey B.A."/>
        </authorList>
    </citation>
    <scope>NUCLEOTIDE SEQUENCE [LARGE SCALE GENOMIC DNA]</scope>
    <source>
        <strain evidence="2">sbr112.9</strain>
    </source>
</reference>
<dbReference type="EMBL" id="NCKW01016847">
    <property type="protein sequence ID" value="POM60608.1"/>
    <property type="molecule type" value="Genomic_DNA"/>
</dbReference>
<evidence type="ECO:0000313" key="1">
    <source>
        <dbReference type="EMBL" id="POM60608.1"/>
    </source>
</evidence>
<keyword evidence="2" id="KW-1185">Reference proteome</keyword>
<sequence>MSCEPSDRCQGQGKVLICLVTGRKLIFELGGYSDYHRSPKTTKLTSCQNAFASQWPKSVYAHSAFGTQTLRVLSFVNYYGRTKLKNHDRVKVVKKWIHVFDGTEDENPIFTFSWENDNNIKRVSVYAQ</sequence>
<evidence type="ECO:0000313" key="2">
    <source>
        <dbReference type="Proteomes" id="UP000237271"/>
    </source>
</evidence>
<proteinExistence type="predicted"/>
<gene>
    <name evidence="1" type="ORF">PHPALM_30511</name>
</gene>
<accession>A0A2P4X4X6</accession>
<dbReference type="AlphaFoldDB" id="A0A2P4X4X6"/>
<comment type="caution">
    <text evidence="1">The sequence shown here is derived from an EMBL/GenBank/DDBJ whole genome shotgun (WGS) entry which is preliminary data.</text>
</comment>
<dbReference type="OrthoDB" id="145100at2759"/>
<dbReference type="Proteomes" id="UP000237271">
    <property type="component" value="Unassembled WGS sequence"/>
</dbReference>